<dbReference type="InterPro" id="IPR022062">
    <property type="entry name" value="DUF3618"/>
</dbReference>
<feature type="compositionally biased region" description="Basic and acidic residues" evidence="1">
    <location>
        <begin position="84"/>
        <end position="102"/>
    </location>
</feature>
<organism evidence="2 3">
    <name type="scientific">Actinomadura viridis</name>
    <dbReference type="NCBI Taxonomy" id="58110"/>
    <lineage>
        <taxon>Bacteria</taxon>
        <taxon>Bacillati</taxon>
        <taxon>Actinomycetota</taxon>
        <taxon>Actinomycetes</taxon>
        <taxon>Streptosporangiales</taxon>
        <taxon>Thermomonosporaceae</taxon>
        <taxon>Actinomadura</taxon>
    </lineage>
</organism>
<sequence length="247" mass="27993">MTQRTFPERYEYEYEYEETPAGTAALREEIEQTRRELGDTVEALAAKADVKARARERADRMRAGVGLRRRERRERARTAVRELAEEAEAERARREREEEAPRSRAGLVAMGAAGAALAAILMRRRMQAQAHQFTGWERARLLAARRTRRAGIRFGAGRPGPGFAGTFYGRPAVRRYVRARAMGGRRTPWATMGGGGVQGMRYRRYMRRMRAINRMRTGMAPRMGATGKIGSGRKMSAMGRNAGRWAR</sequence>
<reference evidence="2" key="1">
    <citation type="submission" date="2020-11" db="EMBL/GenBank/DDBJ databases">
        <title>Sequencing the genomes of 1000 actinobacteria strains.</title>
        <authorList>
            <person name="Klenk H.-P."/>
        </authorList>
    </citation>
    <scope>NUCLEOTIDE SEQUENCE</scope>
    <source>
        <strain evidence="2">DSM 43175</strain>
    </source>
</reference>
<feature type="region of interest" description="Disordered" evidence="1">
    <location>
        <begin position="84"/>
        <end position="103"/>
    </location>
</feature>
<dbReference type="Proteomes" id="UP000614047">
    <property type="component" value="Unassembled WGS sequence"/>
</dbReference>
<feature type="region of interest" description="Disordered" evidence="1">
    <location>
        <begin position="221"/>
        <end position="247"/>
    </location>
</feature>
<protein>
    <submittedName>
        <fullName evidence="2">Uncharacterized Zn finger protein (UPF0148 family)</fullName>
    </submittedName>
</protein>
<keyword evidence="3" id="KW-1185">Reference proteome</keyword>
<dbReference type="AlphaFoldDB" id="A0A931DQ73"/>
<accession>A0A931DQ73</accession>
<proteinExistence type="predicted"/>
<comment type="caution">
    <text evidence="2">The sequence shown here is derived from an EMBL/GenBank/DDBJ whole genome shotgun (WGS) entry which is preliminary data.</text>
</comment>
<dbReference type="RefSeq" id="WP_197015812.1">
    <property type="nucleotide sequence ID" value="NZ_BAABES010000003.1"/>
</dbReference>
<gene>
    <name evidence="2" type="ORF">IW256_007915</name>
</gene>
<dbReference type="Pfam" id="PF12277">
    <property type="entry name" value="DUF3618"/>
    <property type="match status" value="1"/>
</dbReference>
<name>A0A931DQ73_9ACTN</name>
<dbReference type="EMBL" id="JADOUA010000001">
    <property type="protein sequence ID" value="MBG6093802.1"/>
    <property type="molecule type" value="Genomic_DNA"/>
</dbReference>
<evidence type="ECO:0000256" key="1">
    <source>
        <dbReference type="SAM" id="MobiDB-lite"/>
    </source>
</evidence>
<evidence type="ECO:0000313" key="3">
    <source>
        <dbReference type="Proteomes" id="UP000614047"/>
    </source>
</evidence>
<evidence type="ECO:0000313" key="2">
    <source>
        <dbReference type="EMBL" id="MBG6093802.1"/>
    </source>
</evidence>